<comment type="similarity">
    <text evidence="2">Belongs to the G-protein coupled receptor 2 family.</text>
</comment>
<evidence type="ECO:0000256" key="9">
    <source>
        <dbReference type="ARBA" id="ARBA00023180"/>
    </source>
</evidence>
<evidence type="ECO:0000256" key="1">
    <source>
        <dbReference type="ARBA" id="ARBA00004651"/>
    </source>
</evidence>
<dbReference type="InterPro" id="IPR000832">
    <property type="entry name" value="GPCR_2_secretin-like"/>
</dbReference>
<dbReference type="Gene3D" id="1.20.1070.10">
    <property type="entry name" value="Rhodopsin 7-helix transmembrane proteins"/>
    <property type="match status" value="2"/>
</dbReference>
<dbReference type="PANTHER" id="PTHR45620">
    <property type="entry name" value="PDF RECEPTOR-LIKE PROTEIN-RELATED"/>
    <property type="match status" value="1"/>
</dbReference>
<dbReference type="PROSITE" id="PS50261">
    <property type="entry name" value="G_PROTEIN_RECEP_F2_4"/>
    <property type="match status" value="1"/>
</dbReference>
<feature type="transmembrane region" description="Helical" evidence="12">
    <location>
        <begin position="322"/>
        <end position="346"/>
    </location>
</feature>
<evidence type="ECO:0000313" key="15">
    <source>
        <dbReference type="Proteomes" id="UP000095280"/>
    </source>
</evidence>
<reference evidence="16" key="1">
    <citation type="submission" date="2016-11" db="UniProtKB">
        <authorList>
            <consortium name="WormBaseParasite"/>
        </authorList>
    </citation>
    <scope>IDENTIFICATION</scope>
</reference>
<evidence type="ECO:0000256" key="7">
    <source>
        <dbReference type="ARBA" id="ARBA00023136"/>
    </source>
</evidence>
<organism evidence="15 16">
    <name type="scientific">Macrostomum lignano</name>
    <dbReference type="NCBI Taxonomy" id="282301"/>
    <lineage>
        <taxon>Eukaryota</taxon>
        <taxon>Metazoa</taxon>
        <taxon>Spiralia</taxon>
        <taxon>Lophotrochozoa</taxon>
        <taxon>Platyhelminthes</taxon>
        <taxon>Rhabditophora</taxon>
        <taxon>Macrostomorpha</taxon>
        <taxon>Macrostomida</taxon>
        <taxon>Macrostomidae</taxon>
        <taxon>Macrostomum</taxon>
    </lineage>
</organism>
<evidence type="ECO:0000259" key="13">
    <source>
        <dbReference type="PROSITE" id="PS50227"/>
    </source>
</evidence>
<keyword evidence="10" id="KW-0807">Transducer</keyword>
<dbReference type="GO" id="GO:0007166">
    <property type="term" value="P:cell surface receptor signaling pathway"/>
    <property type="evidence" value="ECO:0007669"/>
    <property type="project" value="InterPro"/>
</dbReference>
<dbReference type="SUPFAM" id="SSF111418">
    <property type="entry name" value="Hormone receptor domain"/>
    <property type="match status" value="2"/>
</dbReference>
<keyword evidence="8" id="KW-0675">Receptor</keyword>
<evidence type="ECO:0000256" key="10">
    <source>
        <dbReference type="ARBA" id="ARBA00023224"/>
    </source>
</evidence>
<dbReference type="PROSITE" id="PS00649">
    <property type="entry name" value="G_PROTEIN_RECEP_F2_1"/>
    <property type="match status" value="2"/>
</dbReference>
<name>A0A1I8IK20_9PLAT</name>
<evidence type="ECO:0000256" key="2">
    <source>
        <dbReference type="ARBA" id="ARBA00005314"/>
    </source>
</evidence>
<keyword evidence="9" id="KW-0325">Glycoprotein</keyword>
<dbReference type="GO" id="GO:0005886">
    <property type="term" value="C:plasma membrane"/>
    <property type="evidence" value="ECO:0007669"/>
    <property type="project" value="UniProtKB-SubCell"/>
</dbReference>
<evidence type="ECO:0000256" key="6">
    <source>
        <dbReference type="ARBA" id="ARBA00023040"/>
    </source>
</evidence>
<dbReference type="InterPro" id="IPR050332">
    <property type="entry name" value="GPCR_2"/>
</dbReference>
<dbReference type="SMART" id="SM00008">
    <property type="entry name" value="HormR"/>
    <property type="match status" value="2"/>
</dbReference>
<keyword evidence="5 12" id="KW-1133">Transmembrane helix</keyword>
<keyword evidence="6" id="KW-0297">G-protein coupled receptor</keyword>
<dbReference type="GO" id="GO:0007188">
    <property type="term" value="P:adenylate cyclase-modulating G protein-coupled receptor signaling pathway"/>
    <property type="evidence" value="ECO:0007669"/>
    <property type="project" value="TreeGrafter"/>
</dbReference>
<feature type="domain" description="G-protein coupled receptors family 2 profile 2" evidence="14">
    <location>
        <begin position="275"/>
        <end position="504"/>
    </location>
</feature>
<dbReference type="InterPro" id="IPR036445">
    <property type="entry name" value="GPCR_2_extracell_dom_sf"/>
</dbReference>
<evidence type="ECO:0000256" key="4">
    <source>
        <dbReference type="ARBA" id="ARBA00022692"/>
    </source>
</evidence>
<dbReference type="WBParaSite" id="maker-uti_cns_0013145-snap-gene-0.3-mRNA-1">
    <property type="protein sequence ID" value="maker-uti_cns_0013145-snap-gene-0.3-mRNA-1"/>
    <property type="gene ID" value="maker-uti_cns_0013145-snap-gene-0.3"/>
</dbReference>
<dbReference type="InterPro" id="IPR017981">
    <property type="entry name" value="GPCR_2-like_7TM"/>
</dbReference>
<dbReference type="PROSITE" id="PS50227">
    <property type="entry name" value="G_PROTEIN_RECEP_F2_3"/>
    <property type="match status" value="2"/>
</dbReference>
<feature type="transmembrane region" description="Helical" evidence="12">
    <location>
        <begin position="284"/>
        <end position="302"/>
    </location>
</feature>
<evidence type="ECO:0000256" key="8">
    <source>
        <dbReference type="ARBA" id="ARBA00023170"/>
    </source>
</evidence>
<keyword evidence="4 12" id="KW-0812">Transmembrane</keyword>
<comment type="subcellular location">
    <subcellularLocation>
        <location evidence="1">Cell membrane</location>
        <topology evidence="1">Multi-pass membrane protein</topology>
    </subcellularLocation>
</comment>
<dbReference type="PRINTS" id="PR00249">
    <property type="entry name" value="GPCRSECRETIN"/>
</dbReference>
<feature type="domain" description="G-protein coupled receptors family 2 profile 1" evidence="13">
    <location>
        <begin position="23"/>
        <end position="135"/>
    </location>
</feature>
<dbReference type="AlphaFoldDB" id="A0A1I8IK20"/>
<dbReference type="Pfam" id="PF02793">
    <property type="entry name" value="HRM"/>
    <property type="match status" value="2"/>
</dbReference>
<evidence type="ECO:0000256" key="12">
    <source>
        <dbReference type="SAM" id="Phobius"/>
    </source>
</evidence>
<evidence type="ECO:0000259" key="14">
    <source>
        <dbReference type="PROSITE" id="PS50261"/>
    </source>
</evidence>
<feature type="domain" description="G-protein coupled receptors family 2 profile 1" evidence="13">
    <location>
        <begin position="164"/>
        <end position="249"/>
    </location>
</feature>
<dbReference type="Pfam" id="PF00002">
    <property type="entry name" value="7tm_2"/>
    <property type="match status" value="2"/>
</dbReference>
<evidence type="ECO:0000256" key="11">
    <source>
        <dbReference type="SAM" id="MobiDB-lite"/>
    </source>
</evidence>
<accession>A0A1I8IK20</accession>
<evidence type="ECO:0000313" key="16">
    <source>
        <dbReference type="WBParaSite" id="maker-uti_cns_0013145-snap-gene-0.3-mRNA-1"/>
    </source>
</evidence>
<feature type="transmembrane region" description="Helical" evidence="12">
    <location>
        <begin position="417"/>
        <end position="435"/>
    </location>
</feature>
<keyword evidence="3" id="KW-1003">Cell membrane</keyword>
<dbReference type="GO" id="GO:0017046">
    <property type="term" value="F:peptide hormone binding"/>
    <property type="evidence" value="ECO:0007669"/>
    <property type="project" value="TreeGrafter"/>
</dbReference>
<sequence length="583" mass="64688">LAGAVAASSPTEAEEELRRQEAACSVQTVRSAAFRLLAALDGGSASSSRRRFCPAAFDGFACWPRTPAGAEARVPCPTPVFESGGFAWRRCQPDGRWEFPASAASPAVASALRNSTASMVIGSSYSNYSACRSKESFDYLAKRLQVTKVSKMLQYKRLELENRTCQALIEDAMAANATGCLPTFDNAICWPGVPAGTRVYMSCPDYVNELNRRGFAWRRCLGNGSWHRPAGKPGRGEGWTNFTACSVSDPPSTALVSGWAGLGAANYRARLWCRLRRLHCQKNFIHINLFLAFSLKAVSHFLNYFASVENMVVICRSHQTLLTYSVIASFTWVFVEALHLYMLIFVNTMSGSKMRSMPLHRHLGGAAAPAGQSGVLAQVNAGLFARIVRELFVKMRNQPLSSAATQNYRKLWKSTSVLVIVFGIYYLIFLPLSVIPKDKLGATLDYIKLAYEHFFNSFQKRSSAKLPVSNTKWAGFAQKDGDVELGRDPNLHGFFVSLLFCFVNSDVLKELKRHLLETKLGRRLKRRGFIRPPQDVYGLEPETRRANRRARARASNGPPHSLPFPASAFSYLTSDDYVRTMST</sequence>
<feature type="region of interest" description="Disordered" evidence="11">
    <location>
        <begin position="541"/>
        <end position="561"/>
    </location>
</feature>
<dbReference type="Gene3D" id="4.10.1240.10">
    <property type="entry name" value="GPCR, family 2, extracellular hormone receptor domain"/>
    <property type="match status" value="2"/>
</dbReference>
<keyword evidence="15" id="KW-1185">Reference proteome</keyword>
<dbReference type="InterPro" id="IPR001879">
    <property type="entry name" value="GPCR_2_extracellular_dom"/>
</dbReference>
<keyword evidence="7 12" id="KW-0472">Membrane</keyword>
<protein>
    <submittedName>
        <fullName evidence="16">G_PROTEIN_RECEP_F2_4 domain-containing protein</fullName>
    </submittedName>
</protein>
<dbReference type="GO" id="GO:0008528">
    <property type="term" value="F:G protein-coupled peptide receptor activity"/>
    <property type="evidence" value="ECO:0007669"/>
    <property type="project" value="TreeGrafter"/>
</dbReference>
<proteinExistence type="inferred from homology"/>
<dbReference type="InterPro" id="IPR017983">
    <property type="entry name" value="GPCR_2_secretin-like_CS"/>
</dbReference>
<dbReference type="Proteomes" id="UP000095280">
    <property type="component" value="Unplaced"/>
</dbReference>
<evidence type="ECO:0000256" key="5">
    <source>
        <dbReference type="ARBA" id="ARBA00022989"/>
    </source>
</evidence>
<evidence type="ECO:0000256" key="3">
    <source>
        <dbReference type="ARBA" id="ARBA00022475"/>
    </source>
</evidence>